<dbReference type="EMBL" id="NCKU01002288">
    <property type="protein sequence ID" value="RWS09925.1"/>
    <property type="molecule type" value="Genomic_DNA"/>
</dbReference>
<evidence type="ECO:0000256" key="7">
    <source>
        <dbReference type="ARBA" id="ARBA00025232"/>
    </source>
</evidence>
<evidence type="ECO:0000256" key="2">
    <source>
        <dbReference type="ARBA" id="ARBA00005249"/>
    </source>
</evidence>
<reference evidence="10" key="2">
    <citation type="submission" date="2018-11" db="EMBL/GenBank/DDBJ databases">
        <title>Trombidioid mite genomics.</title>
        <authorList>
            <person name="Dong X."/>
        </authorList>
    </citation>
    <scope>NUCLEOTIDE SEQUENCE</scope>
    <source>
        <strain evidence="10">UoL-WK</strain>
    </source>
</reference>
<dbReference type="GO" id="GO:0001096">
    <property type="term" value="F:TFIIF-class transcription factor complex binding"/>
    <property type="evidence" value="ECO:0007669"/>
    <property type="project" value="TreeGrafter"/>
</dbReference>
<evidence type="ECO:0000313" key="12">
    <source>
        <dbReference type="EMBL" id="RWS11989.1"/>
    </source>
</evidence>
<comment type="caution">
    <text evidence="10">The sequence shown here is derived from an EMBL/GenBank/DDBJ whole genome shotgun (WGS) entry which is preliminary data.</text>
</comment>
<dbReference type="PANTHER" id="PTHR13011">
    <property type="entry name" value="TFIIF-ALPHA"/>
    <property type="match status" value="1"/>
</dbReference>
<dbReference type="GO" id="GO:0003677">
    <property type="term" value="F:DNA binding"/>
    <property type="evidence" value="ECO:0007669"/>
    <property type="project" value="UniProtKB-KW"/>
</dbReference>
<keyword evidence="5 8" id="KW-0804">Transcription</keyword>
<dbReference type="GO" id="GO:0032968">
    <property type="term" value="P:positive regulation of transcription elongation by RNA polymerase II"/>
    <property type="evidence" value="ECO:0007669"/>
    <property type="project" value="InterPro"/>
</dbReference>
<dbReference type="GO" id="GO:0005674">
    <property type="term" value="C:transcription factor TFIIF complex"/>
    <property type="evidence" value="ECO:0007669"/>
    <property type="project" value="TreeGrafter"/>
</dbReference>
<feature type="compositionally biased region" description="Basic and acidic residues" evidence="9">
    <location>
        <begin position="317"/>
        <end position="353"/>
    </location>
</feature>
<evidence type="ECO:0000256" key="5">
    <source>
        <dbReference type="ARBA" id="ARBA00023163"/>
    </source>
</evidence>
<sequence length="505" mass="57853">MSQSQEFVVRVPRETKKRFHVMRFSAALNVDVTKWKSGRLERENNIKEFKGSVEEVPKYGAGSEFGRDMKEEARRKKYGITTKKYKAEDQPWILRVNGREGRKYRGIREGGVSENTSYYVFFQAHDGAFEAFSVSEWYNFIPIPKYKALTAEEAEEKFVKRDKILNYFSVMASKKKQGEESGENIEEKLVKKKKKDFKVSDMDDWNYDSDNSGIKSENQSDEEDQKPKNKLKGSNKKVKKGKGKKKGSDDEDDDSEPHEDSDEGDFDTREVDYMSSSSSSEEEEVDEKLNRELKGVEDEDALRQLVISDEEEEEEENREKSIDPNSEKTQSEESKKIPELDQKVKIKQEKDDSNSGSSSSSEDSDDSDFDDSKFQSAMFMQKKVNKSKNGSDASKSVTDSSLVEEKDEKHSKSAIKRKLISPEAPVSKKPKSMDSNVVNDGITEEAVKRYLMRKPMTTTELLQKFKSKKIPMGTDFTTTIAQIIKKLNPEKQTIKGKLYLSIKPS</sequence>
<dbReference type="InterPro" id="IPR011039">
    <property type="entry name" value="TFIIF_interaction"/>
</dbReference>
<dbReference type="SUPFAM" id="SSF50916">
    <property type="entry name" value="Rap30/74 interaction domains"/>
    <property type="match status" value="1"/>
</dbReference>
<protein>
    <recommendedName>
        <fullName evidence="8">Transcription initiation factor IIF subunit alpha</fullName>
    </recommendedName>
</protein>
<name>A0A443R2N6_9ACAR</name>
<feature type="compositionally biased region" description="Basic and acidic residues" evidence="9">
    <location>
        <begin position="287"/>
        <end position="296"/>
    </location>
</feature>
<evidence type="ECO:0000256" key="4">
    <source>
        <dbReference type="ARBA" id="ARBA00023125"/>
    </source>
</evidence>
<evidence type="ECO:0000256" key="9">
    <source>
        <dbReference type="SAM" id="MobiDB-lite"/>
    </source>
</evidence>
<accession>A0A443R2N6</accession>
<gene>
    <name evidence="11" type="ORF">B4U79_11968</name>
    <name evidence="10" type="ORF">B4U79_12972</name>
    <name evidence="12" type="ORF">B4U79_13997</name>
</gene>
<dbReference type="AlphaFoldDB" id="A0A443R2N6"/>
<comment type="function">
    <text evidence="7 8">TFIIF is a general transcription initiation factor that binds to RNA polymerase II and helps to recruit it to the initiation complex in collaboration with TFIIB. It promotes transcription elongation.</text>
</comment>
<dbReference type="EMBL" id="NCKU01002469">
    <property type="protein sequence ID" value="RWS09520.1"/>
    <property type="molecule type" value="Genomic_DNA"/>
</dbReference>
<feature type="compositionally biased region" description="Basic residues" evidence="9">
    <location>
        <begin position="228"/>
        <end position="245"/>
    </location>
</feature>
<organism evidence="10 13">
    <name type="scientific">Dinothrombium tinctorium</name>
    <dbReference type="NCBI Taxonomy" id="1965070"/>
    <lineage>
        <taxon>Eukaryota</taxon>
        <taxon>Metazoa</taxon>
        <taxon>Ecdysozoa</taxon>
        <taxon>Arthropoda</taxon>
        <taxon>Chelicerata</taxon>
        <taxon>Arachnida</taxon>
        <taxon>Acari</taxon>
        <taxon>Acariformes</taxon>
        <taxon>Trombidiformes</taxon>
        <taxon>Prostigmata</taxon>
        <taxon>Anystina</taxon>
        <taxon>Parasitengona</taxon>
        <taxon>Trombidioidea</taxon>
        <taxon>Trombidiidae</taxon>
        <taxon>Dinothrombium</taxon>
    </lineage>
</organism>
<evidence type="ECO:0000256" key="3">
    <source>
        <dbReference type="ARBA" id="ARBA00023015"/>
    </source>
</evidence>
<dbReference type="PANTHER" id="PTHR13011:SF0">
    <property type="entry name" value="GENERAL TRANSCRIPTION FACTOR IIF SUBUNIT 1"/>
    <property type="match status" value="1"/>
</dbReference>
<dbReference type="GO" id="GO:0016251">
    <property type="term" value="F:RNA polymerase II general transcription initiation factor activity"/>
    <property type="evidence" value="ECO:0007669"/>
    <property type="project" value="TreeGrafter"/>
</dbReference>
<evidence type="ECO:0000313" key="13">
    <source>
        <dbReference type="Proteomes" id="UP000285301"/>
    </source>
</evidence>
<dbReference type="EMBL" id="NCKU01001494">
    <property type="protein sequence ID" value="RWS11989.1"/>
    <property type="molecule type" value="Genomic_DNA"/>
</dbReference>
<comment type="similarity">
    <text evidence="2 8">Belongs to the TFIIF alpha subunit family.</text>
</comment>
<keyword evidence="6 8" id="KW-0539">Nucleus</keyword>
<feature type="compositionally biased region" description="Polar residues" evidence="9">
    <location>
        <begin position="387"/>
        <end position="401"/>
    </location>
</feature>
<feature type="compositionally biased region" description="Acidic residues" evidence="9">
    <location>
        <begin position="249"/>
        <end position="265"/>
    </location>
</feature>
<dbReference type="Gene3D" id="1.10.10.10">
    <property type="entry name" value="Winged helix-like DNA-binding domain superfamily/Winged helix DNA-binding domain"/>
    <property type="match status" value="1"/>
</dbReference>
<evidence type="ECO:0000256" key="8">
    <source>
        <dbReference type="RuleBase" id="RU366044"/>
    </source>
</evidence>
<dbReference type="SUPFAM" id="SSF46785">
    <property type="entry name" value="Winged helix' DNA-binding domain"/>
    <property type="match status" value="1"/>
</dbReference>
<dbReference type="OrthoDB" id="76676at2759"/>
<dbReference type="Pfam" id="PF05793">
    <property type="entry name" value="TFIIF_alpha"/>
    <property type="match status" value="1"/>
</dbReference>
<comment type="subcellular location">
    <subcellularLocation>
        <location evidence="1 8">Nucleus</location>
    </subcellularLocation>
</comment>
<keyword evidence="13" id="KW-1185">Reference proteome</keyword>
<dbReference type="Proteomes" id="UP000285301">
    <property type="component" value="Unassembled WGS sequence"/>
</dbReference>
<dbReference type="GO" id="GO:0006367">
    <property type="term" value="P:transcription initiation at RNA polymerase II promoter"/>
    <property type="evidence" value="ECO:0007669"/>
    <property type="project" value="InterPro"/>
</dbReference>
<keyword evidence="4 8" id="KW-0238">DNA-binding</keyword>
<dbReference type="STRING" id="1965070.A0A443R2N6"/>
<proteinExistence type="inferred from homology"/>
<evidence type="ECO:0000256" key="6">
    <source>
        <dbReference type="ARBA" id="ARBA00023242"/>
    </source>
</evidence>
<feature type="region of interest" description="Disordered" evidence="9">
    <location>
        <begin position="201"/>
        <end position="437"/>
    </location>
</feature>
<dbReference type="InterPro" id="IPR036388">
    <property type="entry name" value="WH-like_DNA-bd_sf"/>
</dbReference>
<reference evidence="10 13" key="1">
    <citation type="journal article" date="2018" name="Gigascience">
        <title>Genomes of trombidid mites reveal novel predicted allergens and laterally-transferred genes associated with secondary metabolism.</title>
        <authorList>
            <person name="Dong X."/>
            <person name="Chaisiri K."/>
            <person name="Xia D."/>
            <person name="Armstrong S.D."/>
            <person name="Fang Y."/>
            <person name="Donnelly M.J."/>
            <person name="Kadowaki T."/>
            <person name="McGarry J.W."/>
            <person name="Darby A.C."/>
            <person name="Makepeace B.L."/>
        </authorList>
    </citation>
    <scope>NUCLEOTIDE SEQUENCE [LARGE SCALE GENOMIC DNA]</scope>
    <source>
        <strain evidence="10">UoL-WK</strain>
    </source>
</reference>
<feature type="compositionally biased region" description="Polar residues" evidence="9">
    <location>
        <begin position="208"/>
        <end position="217"/>
    </location>
</feature>
<evidence type="ECO:0000313" key="10">
    <source>
        <dbReference type="EMBL" id="RWS09520.1"/>
    </source>
</evidence>
<evidence type="ECO:0000256" key="1">
    <source>
        <dbReference type="ARBA" id="ARBA00004123"/>
    </source>
</evidence>
<dbReference type="InterPro" id="IPR036390">
    <property type="entry name" value="WH_DNA-bd_sf"/>
</dbReference>
<keyword evidence="3 8" id="KW-0805">Transcription regulation</keyword>
<evidence type="ECO:0000313" key="11">
    <source>
        <dbReference type="EMBL" id="RWS09925.1"/>
    </source>
</evidence>
<dbReference type="InterPro" id="IPR008851">
    <property type="entry name" value="TFIIF-alpha"/>
</dbReference>